<evidence type="ECO:0000313" key="2">
    <source>
        <dbReference type="Proteomes" id="UP000199533"/>
    </source>
</evidence>
<proteinExistence type="predicted"/>
<dbReference type="Proteomes" id="UP000199533">
    <property type="component" value="Unassembled WGS sequence"/>
</dbReference>
<dbReference type="OrthoDB" id="8563325at2"/>
<organism evidence="1 2">
    <name type="scientific">Nitrosomonas aestuarii</name>
    <dbReference type="NCBI Taxonomy" id="52441"/>
    <lineage>
        <taxon>Bacteria</taxon>
        <taxon>Pseudomonadati</taxon>
        <taxon>Pseudomonadota</taxon>
        <taxon>Betaproteobacteria</taxon>
        <taxon>Nitrosomonadales</taxon>
        <taxon>Nitrosomonadaceae</taxon>
        <taxon>Nitrosomonas</taxon>
    </lineage>
</organism>
<dbReference type="STRING" id="52441.SAMN05216302_1001130"/>
<dbReference type="EMBL" id="FOSP01000001">
    <property type="protein sequence ID" value="SFK14910.1"/>
    <property type="molecule type" value="Genomic_DNA"/>
</dbReference>
<sequence>MLCIVHDIHTYSNNAGSEIVIPRLLDTVFISGQIRDRYVPGKIDNRIRTALCQRRNRKQKGRSIYLSPRIQKSNKDWRVIFRTAVDVFTLEFLETIGTPAELHFDGDEMPFHVAYDEHDRIDGVKGCERNISK</sequence>
<dbReference type="AlphaFoldDB" id="A0A1I3X5S0"/>
<keyword evidence="2" id="KW-1185">Reference proteome</keyword>
<gene>
    <name evidence="1" type="ORF">SAMN05216302_1001130</name>
</gene>
<name>A0A1I3X5S0_9PROT</name>
<accession>A0A1I3X5S0</accession>
<evidence type="ECO:0000313" key="1">
    <source>
        <dbReference type="EMBL" id="SFK14910.1"/>
    </source>
</evidence>
<dbReference type="RefSeq" id="WP_090696384.1">
    <property type="nucleotide sequence ID" value="NZ_FOSP01000001.1"/>
</dbReference>
<protein>
    <submittedName>
        <fullName evidence="1">Uncharacterized protein</fullName>
    </submittedName>
</protein>
<reference evidence="2" key="1">
    <citation type="submission" date="2016-10" db="EMBL/GenBank/DDBJ databases">
        <authorList>
            <person name="Varghese N."/>
            <person name="Submissions S."/>
        </authorList>
    </citation>
    <scope>NUCLEOTIDE SEQUENCE [LARGE SCALE GENOMIC DNA]</scope>
    <source>
        <strain evidence="2">Nm69</strain>
    </source>
</reference>